<dbReference type="EMBL" id="CAJZBQ010000044">
    <property type="protein sequence ID" value="CAG9327875.1"/>
    <property type="molecule type" value="Genomic_DNA"/>
</dbReference>
<accession>A0AAU9JS19</accession>
<organism evidence="2 3">
    <name type="scientific">Blepharisma stoltei</name>
    <dbReference type="NCBI Taxonomy" id="1481888"/>
    <lineage>
        <taxon>Eukaryota</taxon>
        <taxon>Sar</taxon>
        <taxon>Alveolata</taxon>
        <taxon>Ciliophora</taxon>
        <taxon>Postciliodesmatophora</taxon>
        <taxon>Heterotrichea</taxon>
        <taxon>Heterotrichida</taxon>
        <taxon>Blepharismidae</taxon>
        <taxon>Blepharisma</taxon>
    </lineage>
</organism>
<gene>
    <name evidence="2" type="ORF">BSTOLATCC_MIC44499</name>
</gene>
<evidence type="ECO:0000256" key="1">
    <source>
        <dbReference type="SAM" id="MobiDB-lite"/>
    </source>
</evidence>
<keyword evidence="3" id="KW-1185">Reference proteome</keyword>
<evidence type="ECO:0000313" key="2">
    <source>
        <dbReference type="EMBL" id="CAG9327875.1"/>
    </source>
</evidence>
<dbReference type="Proteomes" id="UP001162131">
    <property type="component" value="Unassembled WGS sequence"/>
</dbReference>
<dbReference type="AlphaFoldDB" id="A0AAU9JS19"/>
<sequence>MKNMILEPHERSSRQQQAKIFPLSLSPSLSNTFFSTISKAASHLWRFLFPKAEINSIDRTSSFPPKLKLIEPISQFIIREDINKLPDNFDTENNQNFIKHGSVPFQYEPSPKSLGCKRKIPESQLEEGIKKVKVNNEDFESQTNFLKPELPNISKDKKRAPTPYKQTNSSKTDSKLNMKTVDKKLKESEIFAKRYEEYFKDIDFRTINEIGIKENKKIEPQNDKFAKEEEKFKYKNKDWNLNEEASKEQNEIISSNCAETQRLDSEHKRSVEDRNIDTNPKYKFAKCVPKLAMSSDSVISINQDKRNENFWISPSNLHKEKTIISEISPFEAKDANKRSIALERQSSNLIANNKDRKLIENPFCASEKKQEFPNGEEGVFKTNFYFNFRKDNEEGSFTPRKK</sequence>
<feature type="region of interest" description="Disordered" evidence="1">
    <location>
        <begin position="143"/>
        <end position="173"/>
    </location>
</feature>
<name>A0AAU9JS19_9CILI</name>
<evidence type="ECO:0000313" key="3">
    <source>
        <dbReference type="Proteomes" id="UP001162131"/>
    </source>
</evidence>
<protein>
    <submittedName>
        <fullName evidence="2">Uncharacterized protein</fullName>
    </submittedName>
</protein>
<proteinExistence type="predicted"/>
<reference evidence="2" key="1">
    <citation type="submission" date="2021-09" db="EMBL/GenBank/DDBJ databases">
        <authorList>
            <consortium name="AG Swart"/>
            <person name="Singh M."/>
            <person name="Singh A."/>
            <person name="Seah K."/>
            <person name="Emmerich C."/>
        </authorList>
    </citation>
    <scope>NUCLEOTIDE SEQUENCE</scope>
    <source>
        <strain evidence="2">ATCC30299</strain>
    </source>
</reference>
<comment type="caution">
    <text evidence="2">The sequence shown here is derived from an EMBL/GenBank/DDBJ whole genome shotgun (WGS) entry which is preliminary data.</text>
</comment>